<dbReference type="Gene3D" id="1.10.405.10">
    <property type="entry name" value="Guanine Nucleotide Dissociation Inhibitor, domain 1"/>
    <property type="match status" value="1"/>
</dbReference>
<dbReference type="PANTHER" id="PTHR43563">
    <property type="entry name" value="AMINE OXIDASE"/>
    <property type="match status" value="1"/>
</dbReference>
<dbReference type="InterPro" id="IPR002937">
    <property type="entry name" value="Amino_oxidase"/>
</dbReference>
<dbReference type="GO" id="GO:0016491">
    <property type="term" value="F:oxidoreductase activity"/>
    <property type="evidence" value="ECO:0007669"/>
    <property type="project" value="UniProtKB-KW"/>
</dbReference>
<evidence type="ECO:0000256" key="3">
    <source>
        <dbReference type="ARBA" id="ARBA00023002"/>
    </source>
</evidence>
<dbReference type="InterPro" id="IPR036188">
    <property type="entry name" value="FAD/NAD-bd_sf"/>
</dbReference>
<evidence type="ECO:0000256" key="4">
    <source>
        <dbReference type="PIRSR" id="PIRSR601613-1"/>
    </source>
</evidence>
<reference evidence="6 7" key="1">
    <citation type="submission" date="2019-03" db="EMBL/GenBank/DDBJ databases">
        <title>Genomics of glacier-inhabiting Cryobacterium strains.</title>
        <authorList>
            <person name="Liu Q."/>
            <person name="Xin Y.-H."/>
        </authorList>
    </citation>
    <scope>NUCLEOTIDE SEQUENCE [LARGE SCALE GENOMIC DNA]</scope>
    <source>
        <strain evidence="7">TMT1-22</strain>
    </source>
</reference>
<dbReference type="SUPFAM" id="SSF51905">
    <property type="entry name" value="FAD/NAD(P)-binding domain"/>
    <property type="match status" value="1"/>
</dbReference>
<dbReference type="PRINTS" id="PR00757">
    <property type="entry name" value="AMINEOXDASEF"/>
</dbReference>
<dbReference type="Gene3D" id="3.90.660.10">
    <property type="match status" value="1"/>
</dbReference>
<dbReference type="InterPro" id="IPR001613">
    <property type="entry name" value="Flavin_amine_oxidase"/>
</dbReference>
<dbReference type="Proteomes" id="UP000297403">
    <property type="component" value="Unassembled WGS sequence"/>
</dbReference>
<dbReference type="Gene3D" id="3.50.50.60">
    <property type="entry name" value="FAD/NAD(P)-binding domain"/>
    <property type="match status" value="1"/>
</dbReference>
<evidence type="ECO:0000259" key="5">
    <source>
        <dbReference type="Pfam" id="PF01593"/>
    </source>
</evidence>
<feature type="binding site" evidence="4">
    <location>
        <position position="14"/>
    </location>
    <ligand>
        <name>FAD</name>
        <dbReference type="ChEBI" id="CHEBI:57692"/>
    </ligand>
</feature>
<comment type="caution">
    <text evidence="6">The sequence shown here is derived from an EMBL/GenBank/DDBJ whole genome shotgun (WGS) entry which is preliminary data.</text>
</comment>
<name>A0AAQ2HG26_9MICO</name>
<feature type="binding site" evidence="4">
    <location>
        <position position="327"/>
    </location>
    <ligand>
        <name>substrate</name>
    </ligand>
</feature>
<dbReference type="RefSeq" id="WP_134367244.1">
    <property type="nucleotide sequence ID" value="NZ_SOFY01000029.1"/>
</dbReference>
<evidence type="ECO:0000313" key="7">
    <source>
        <dbReference type="Proteomes" id="UP000297403"/>
    </source>
</evidence>
<keyword evidence="7" id="KW-1185">Reference proteome</keyword>
<dbReference type="AlphaFoldDB" id="A0AAQ2HG26"/>
<protein>
    <submittedName>
        <fullName evidence="6">FAD-dependent oxidoreductase</fullName>
    </submittedName>
</protein>
<organism evidence="6 7">
    <name type="scientific">Cryobacterium shii</name>
    <dbReference type="NCBI Taxonomy" id="1259235"/>
    <lineage>
        <taxon>Bacteria</taxon>
        <taxon>Bacillati</taxon>
        <taxon>Actinomycetota</taxon>
        <taxon>Actinomycetes</taxon>
        <taxon>Micrococcales</taxon>
        <taxon>Microbacteriaceae</taxon>
        <taxon>Cryobacterium</taxon>
    </lineage>
</organism>
<feature type="binding site" evidence="4">
    <location>
        <begin position="33"/>
        <end position="34"/>
    </location>
    <ligand>
        <name>FAD</name>
        <dbReference type="ChEBI" id="CHEBI:57692"/>
    </ligand>
</feature>
<evidence type="ECO:0000256" key="1">
    <source>
        <dbReference type="ARBA" id="ARBA00001974"/>
    </source>
</evidence>
<feature type="domain" description="Amine oxidase" evidence="5">
    <location>
        <begin position="13"/>
        <end position="424"/>
    </location>
</feature>
<dbReference type="PANTHER" id="PTHR43563:SF1">
    <property type="entry name" value="AMINE OXIDASE [FLAVIN-CONTAINING] B"/>
    <property type="match status" value="1"/>
</dbReference>
<gene>
    <name evidence="6" type="ORF">E3O49_06365</name>
</gene>
<dbReference type="EMBL" id="SOFY01000029">
    <property type="protein sequence ID" value="TFC49258.1"/>
    <property type="molecule type" value="Genomic_DNA"/>
</dbReference>
<sequence>METVDVVVVGAGFSGLIAARELGNAGLTVLVLEARDRVGGRTWTDHRLGHDLELGGTWVHWVQPHTWSEVTRYGRHVTRSIRPEEAYWLGAGDARRSGTLENFMALIADGQARLVSDSLSAIPRAVDPTSGEIASLDSLSLQDRFDSIALDDEARSANESVWVGHMNAPLNEVGLSAALRWVSASGGHWPLMHEASATYSVVGGMSAFTQAIAEDVRGEIRLGTTVRSIDHQADFGIVTCEDGTQVRARRIIMTLPINAVHSIRMSPELPEAWSASNRERVGSQGIKLWIRVRGAVTPFFAYASQRHPISVLKSEFISEDESVLIAFGPDHTMIDVTSIAQVQAALAVWRDDLEVLEVASHDWMKDPLSQNTWMVHRPNQLTRHLRDLQTPSGIVHFAGCDTADLWGGFIDGAIESGFREARRVAASLAL</sequence>
<evidence type="ECO:0000313" key="6">
    <source>
        <dbReference type="EMBL" id="TFC49258.1"/>
    </source>
</evidence>
<comment type="similarity">
    <text evidence="2">Belongs to the flavin monoamine oxidase family.</text>
</comment>
<evidence type="ECO:0000256" key="2">
    <source>
        <dbReference type="ARBA" id="ARBA00005995"/>
    </source>
</evidence>
<feature type="binding site" evidence="4">
    <location>
        <position position="226"/>
    </location>
    <ligand>
        <name>FAD</name>
        <dbReference type="ChEBI" id="CHEBI:57692"/>
    </ligand>
</feature>
<keyword evidence="3" id="KW-0560">Oxidoreductase</keyword>
<dbReference type="Pfam" id="PF01593">
    <property type="entry name" value="Amino_oxidase"/>
    <property type="match status" value="1"/>
</dbReference>
<comment type="cofactor">
    <cofactor evidence="1">
        <name>FAD</name>
        <dbReference type="ChEBI" id="CHEBI:57692"/>
    </cofactor>
</comment>
<dbReference type="InterPro" id="IPR050703">
    <property type="entry name" value="Flavin_MAO"/>
</dbReference>
<proteinExistence type="inferred from homology"/>
<accession>A0AAQ2HG26</accession>